<dbReference type="EMBL" id="CM042052">
    <property type="protein sequence ID" value="KAI3718510.1"/>
    <property type="molecule type" value="Genomic_DNA"/>
</dbReference>
<comment type="caution">
    <text evidence="1">The sequence shown here is derived from an EMBL/GenBank/DDBJ whole genome shotgun (WGS) entry which is preliminary data.</text>
</comment>
<organism evidence="1 2">
    <name type="scientific">Arctium lappa</name>
    <name type="common">Greater burdock</name>
    <name type="synonym">Lappa major</name>
    <dbReference type="NCBI Taxonomy" id="4217"/>
    <lineage>
        <taxon>Eukaryota</taxon>
        <taxon>Viridiplantae</taxon>
        <taxon>Streptophyta</taxon>
        <taxon>Embryophyta</taxon>
        <taxon>Tracheophyta</taxon>
        <taxon>Spermatophyta</taxon>
        <taxon>Magnoliopsida</taxon>
        <taxon>eudicotyledons</taxon>
        <taxon>Gunneridae</taxon>
        <taxon>Pentapetalae</taxon>
        <taxon>asterids</taxon>
        <taxon>campanulids</taxon>
        <taxon>Asterales</taxon>
        <taxon>Asteraceae</taxon>
        <taxon>Carduoideae</taxon>
        <taxon>Cardueae</taxon>
        <taxon>Arctiinae</taxon>
        <taxon>Arctium</taxon>
    </lineage>
</organism>
<keyword evidence="2" id="KW-1185">Reference proteome</keyword>
<dbReference type="Proteomes" id="UP001055879">
    <property type="component" value="Linkage Group LG06"/>
</dbReference>
<proteinExistence type="predicted"/>
<name>A0ACB9BCV1_ARCLA</name>
<reference evidence="1 2" key="2">
    <citation type="journal article" date="2022" name="Mol. Ecol. Resour.">
        <title>The genomes of chicory, endive, great burdock and yacon provide insights into Asteraceae paleo-polyploidization history and plant inulin production.</title>
        <authorList>
            <person name="Fan W."/>
            <person name="Wang S."/>
            <person name="Wang H."/>
            <person name="Wang A."/>
            <person name="Jiang F."/>
            <person name="Liu H."/>
            <person name="Zhao H."/>
            <person name="Xu D."/>
            <person name="Zhang Y."/>
        </authorList>
    </citation>
    <scope>NUCLEOTIDE SEQUENCE [LARGE SCALE GENOMIC DNA]</scope>
    <source>
        <strain evidence="2">cv. Niubang</strain>
    </source>
</reference>
<sequence>MADEVNEESFLDLFDSYWFFNKTENPPPQIHKNQQSIAETSQSLDFSAVPTINIRSYSDQLFITSNQQSFISDSPDSVLHPQTPELQTIFSGKEVKEIDEKETILPVADCRKSRLKENSRGKKSNSKSKSKSLSELEFEEVKGFMDLGFVFSEKDKETRLVSIIPGLQRLGEDEKEQVSGSVVSRPYLSEAWEKNIISEEAARPIRIAALGNELEIKHQLRFWAHSVASSVVR</sequence>
<gene>
    <name evidence="1" type="ORF">L6452_19384</name>
</gene>
<reference evidence="2" key="1">
    <citation type="journal article" date="2022" name="Mol. Ecol. Resour.">
        <title>The genomes of chicory, endive, great burdock and yacon provide insights into Asteraceae palaeo-polyploidization history and plant inulin production.</title>
        <authorList>
            <person name="Fan W."/>
            <person name="Wang S."/>
            <person name="Wang H."/>
            <person name="Wang A."/>
            <person name="Jiang F."/>
            <person name="Liu H."/>
            <person name="Zhao H."/>
            <person name="Xu D."/>
            <person name="Zhang Y."/>
        </authorList>
    </citation>
    <scope>NUCLEOTIDE SEQUENCE [LARGE SCALE GENOMIC DNA]</scope>
    <source>
        <strain evidence="2">cv. Niubang</strain>
    </source>
</reference>
<accession>A0ACB9BCV1</accession>
<evidence type="ECO:0000313" key="1">
    <source>
        <dbReference type="EMBL" id="KAI3718510.1"/>
    </source>
</evidence>
<protein>
    <submittedName>
        <fullName evidence="1">Uncharacterized protein</fullName>
    </submittedName>
</protein>
<evidence type="ECO:0000313" key="2">
    <source>
        <dbReference type="Proteomes" id="UP001055879"/>
    </source>
</evidence>